<evidence type="ECO:0000313" key="1">
    <source>
        <dbReference type="EMBL" id="KKL60897.1"/>
    </source>
</evidence>
<name>A0A0F9GCL1_9ZZZZ</name>
<gene>
    <name evidence="1" type="ORF">LCGC14_2200740</name>
</gene>
<accession>A0A0F9GCL1</accession>
<sequence>MAQAETEEKRVKERRHILNPLEQGIADLLENGEDWARQRTSVPGIFLQKLPAWKRLPDRVAVEINPADEAGSPTKKNGVRLFTLAEFEELDKLMSYEGLPTLLEAIAKVNPDKSATVPEGTLQI</sequence>
<comment type="caution">
    <text evidence="1">The sequence shown here is derived from an EMBL/GenBank/DDBJ whole genome shotgun (WGS) entry which is preliminary data.</text>
</comment>
<organism evidence="1">
    <name type="scientific">marine sediment metagenome</name>
    <dbReference type="NCBI Taxonomy" id="412755"/>
    <lineage>
        <taxon>unclassified sequences</taxon>
        <taxon>metagenomes</taxon>
        <taxon>ecological metagenomes</taxon>
    </lineage>
</organism>
<dbReference type="EMBL" id="LAZR01028994">
    <property type="protein sequence ID" value="KKL60897.1"/>
    <property type="molecule type" value="Genomic_DNA"/>
</dbReference>
<reference evidence="1" key="1">
    <citation type="journal article" date="2015" name="Nature">
        <title>Complex archaea that bridge the gap between prokaryotes and eukaryotes.</title>
        <authorList>
            <person name="Spang A."/>
            <person name="Saw J.H."/>
            <person name="Jorgensen S.L."/>
            <person name="Zaremba-Niedzwiedzka K."/>
            <person name="Martijn J."/>
            <person name="Lind A.E."/>
            <person name="van Eijk R."/>
            <person name="Schleper C."/>
            <person name="Guy L."/>
            <person name="Ettema T.J."/>
        </authorList>
    </citation>
    <scope>NUCLEOTIDE SEQUENCE</scope>
</reference>
<proteinExistence type="predicted"/>
<protein>
    <submittedName>
        <fullName evidence="1">Uncharacterized protein</fullName>
    </submittedName>
</protein>
<dbReference type="AlphaFoldDB" id="A0A0F9GCL1"/>